<evidence type="ECO:0000256" key="6">
    <source>
        <dbReference type="ARBA" id="ARBA00081322"/>
    </source>
</evidence>
<comment type="catalytic activity">
    <reaction evidence="3">
        <text>isatin + NADPH + H(+) = 3-hydroxyindolin-2-one + NADP(+)</text>
        <dbReference type="Rhea" id="RHEA:68608"/>
        <dbReference type="ChEBI" id="CHEBI:15378"/>
        <dbReference type="ChEBI" id="CHEBI:27539"/>
        <dbReference type="ChEBI" id="CHEBI:28536"/>
        <dbReference type="ChEBI" id="CHEBI:57783"/>
        <dbReference type="ChEBI" id="CHEBI:58349"/>
    </reaction>
</comment>
<evidence type="ECO:0000256" key="3">
    <source>
        <dbReference type="ARBA" id="ARBA00051098"/>
    </source>
</evidence>
<dbReference type="Proteomes" id="UP001165063">
    <property type="component" value="Unassembled WGS sequence"/>
</dbReference>
<dbReference type="EMBL" id="BSXU01001036">
    <property type="protein sequence ID" value="GMG23068.1"/>
    <property type="molecule type" value="Genomic_DNA"/>
</dbReference>
<gene>
    <name evidence="11" type="ORF">Amon01_000273700</name>
</gene>
<dbReference type="Pfam" id="PF00248">
    <property type="entry name" value="Aldo_ket_red"/>
    <property type="match status" value="1"/>
</dbReference>
<feature type="active site" description="Proton donor" evidence="7">
    <location>
        <position position="68"/>
    </location>
</feature>
<dbReference type="InterPro" id="IPR036812">
    <property type="entry name" value="NAD(P)_OxRdtase_dom_sf"/>
</dbReference>
<dbReference type="OrthoDB" id="416253at2759"/>
<evidence type="ECO:0000256" key="2">
    <source>
        <dbReference type="ARBA" id="ARBA00050878"/>
    </source>
</evidence>
<proteinExistence type="predicted"/>
<dbReference type="EC" id="1.1.1.358" evidence="4"/>
<dbReference type="PANTHER" id="PTHR11732">
    <property type="entry name" value="ALDO/KETO REDUCTASE"/>
    <property type="match status" value="1"/>
</dbReference>
<sequence length="315" mass="35935">MTQIPTFTLARTGDQIPALAMGSGTKHRIKKKAETDNPKETATEELTQLLTDAITYAGFTHLDTAETYTTEVEVGEAIKRSKVDRSKVWITSKYDSGWRVEYPASTPSGPYEALTKSLKKMDLEYLDLYLIHSPFFHPDISYITVEEAWRQMEKLVEDGKTKNIGVSNFNTEMLEKILKVAKIKPQVDQIEFHLYLQNQSPGVVQFCQKNDILVEAYSPLTPILPHRITNGGPVDELVEKLIKKYGVTKNQLILRWVYQSGVLPVTTSSNKDRLKEALGMFDFTIDKEDFTELTELGATFHYRGFFNKYFEEGKI</sequence>
<dbReference type="CDD" id="cd19120">
    <property type="entry name" value="AKR_AKR3C2-3"/>
    <property type="match status" value="1"/>
</dbReference>
<evidence type="ECO:0000313" key="12">
    <source>
        <dbReference type="Proteomes" id="UP001165063"/>
    </source>
</evidence>
<feature type="site" description="Lowers pKa of active site Tyr" evidence="9">
    <location>
        <position position="93"/>
    </location>
</feature>
<dbReference type="AlphaFoldDB" id="A0A9W7DEF5"/>
<dbReference type="FunFam" id="3.20.20.100:FF:000002">
    <property type="entry name" value="2,5-diketo-D-gluconic acid reductase A"/>
    <property type="match status" value="1"/>
</dbReference>
<dbReference type="GO" id="GO:0047011">
    <property type="term" value="F:2-dehydropantolactone reductase (A-specific) activity"/>
    <property type="evidence" value="ECO:0007669"/>
    <property type="project" value="UniProtKB-ARBA"/>
</dbReference>
<reference evidence="11" key="1">
    <citation type="submission" date="2023-04" db="EMBL/GenBank/DDBJ databases">
        <title>Ambrosiozyma monospora NBRC 1965.</title>
        <authorList>
            <person name="Ichikawa N."/>
            <person name="Sato H."/>
            <person name="Tonouchi N."/>
        </authorList>
    </citation>
    <scope>NUCLEOTIDE SEQUENCE</scope>
    <source>
        <strain evidence="11">NBRC 1965</strain>
    </source>
</reference>
<dbReference type="InterPro" id="IPR044494">
    <property type="entry name" value="AKR3C2/3"/>
</dbReference>
<organism evidence="11 12">
    <name type="scientific">Ambrosiozyma monospora</name>
    <name type="common">Yeast</name>
    <name type="synonym">Endomycopsis monosporus</name>
    <dbReference type="NCBI Taxonomy" id="43982"/>
    <lineage>
        <taxon>Eukaryota</taxon>
        <taxon>Fungi</taxon>
        <taxon>Dikarya</taxon>
        <taxon>Ascomycota</taxon>
        <taxon>Saccharomycotina</taxon>
        <taxon>Pichiomycetes</taxon>
        <taxon>Pichiales</taxon>
        <taxon>Pichiaceae</taxon>
        <taxon>Ambrosiozyma</taxon>
    </lineage>
</organism>
<dbReference type="SUPFAM" id="SSF51430">
    <property type="entry name" value="NAD(P)-linked oxidoreductase"/>
    <property type="match status" value="1"/>
</dbReference>
<evidence type="ECO:0000313" key="11">
    <source>
        <dbReference type="EMBL" id="GMG23068.1"/>
    </source>
</evidence>
<name>A0A9W7DEF5_AMBMO</name>
<accession>A0A9W7DEF5</accession>
<evidence type="ECO:0000256" key="5">
    <source>
        <dbReference type="ARBA" id="ARBA00079693"/>
    </source>
</evidence>
<dbReference type="PROSITE" id="PS00062">
    <property type="entry name" value="ALDOKETO_REDUCTASE_2"/>
    <property type="match status" value="1"/>
</dbReference>
<dbReference type="PRINTS" id="PR00069">
    <property type="entry name" value="ALDKETRDTASE"/>
</dbReference>
<evidence type="ECO:0000256" key="1">
    <source>
        <dbReference type="ARBA" id="ARBA00023002"/>
    </source>
</evidence>
<dbReference type="GO" id="GO:0042180">
    <property type="term" value="P:ketone metabolic process"/>
    <property type="evidence" value="ECO:0007669"/>
    <property type="project" value="UniProtKB-ARBA"/>
</dbReference>
<keyword evidence="1" id="KW-0560">Oxidoreductase</keyword>
<comment type="catalytic activity">
    <reaction evidence="2">
        <text>(R)-pantolactone + NADP(+) = 2-dehydropantolactone + NADPH + H(+)</text>
        <dbReference type="Rhea" id="RHEA:18981"/>
        <dbReference type="ChEBI" id="CHEBI:15378"/>
        <dbReference type="ChEBI" id="CHEBI:16719"/>
        <dbReference type="ChEBI" id="CHEBI:18395"/>
        <dbReference type="ChEBI" id="CHEBI:57783"/>
        <dbReference type="ChEBI" id="CHEBI:58349"/>
        <dbReference type="EC" id="1.1.1.358"/>
    </reaction>
</comment>
<dbReference type="GO" id="GO:0016652">
    <property type="term" value="F:oxidoreductase activity, acting on NAD(P)H as acceptor"/>
    <property type="evidence" value="ECO:0007669"/>
    <property type="project" value="InterPro"/>
</dbReference>
<protein>
    <recommendedName>
        <fullName evidence="5">2-dehydropantolactone reductase</fullName>
        <ecNumber evidence="4">1.1.1.358</ecNumber>
    </recommendedName>
    <alternativeName>
        <fullName evidence="5">2-dehydropantolactone reductase</fullName>
    </alternativeName>
    <alternativeName>
        <fullName evidence="6">Ketopantoyl-lactone reductase</fullName>
    </alternativeName>
</protein>
<dbReference type="InterPro" id="IPR023210">
    <property type="entry name" value="NADP_OxRdtase_dom"/>
</dbReference>
<dbReference type="InterPro" id="IPR020471">
    <property type="entry name" value="AKR"/>
</dbReference>
<feature type="binding site" evidence="8">
    <location>
        <position position="132"/>
    </location>
    <ligand>
        <name>substrate</name>
    </ligand>
</feature>
<evidence type="ECO:0000256" key="7">
    <source>
        <dbReference type="PIRSR" id="PIRSR000097-1"/>
    </source>
</evidence>
<dbReference type="InterPro" id="IPR018170">
    <property type="entry name" value="Aldo/ket_reductase_CS"/>
</dbReference>
<evidence type="ECO:0000256" key="8">
    <source>
        <dbReference type="PIRSR" id="PIRSR000097-2"/>
    </source>
</evidence>
<dbReference type="Gene3D" id="3.20.20.100">
    <property type="entry name" value="NADP-dependent oxidoreductase domain"/>
    <property type="match status" value="1"/>
</dbReference>
<dbReference type="PIRSF" id="PIRSF000097">
    <property type="entry name" value="AKR"/>
    <property type="match status" value="1"/>
</dbReference>
<evidence type="ECO:0000256" key="4">
    <source>
        <dbReference type="ARBA" id="ARBA00066965"/>
    </source>
</evidence>
<evidence type="ECO:0000256" key="9">
    <source>
        <dbReference type="PIRSR" id="PIRSR000097-3"/>
    </source>
</evidence>
<feature type="domain" description="NADP-dependent oxidoreductase" evidence="10">
    <location>
        <begin position="39"/>
        <end position="296"/>
    </location>
</feature>
<comment type="caution">
    <text evidence="11">The sequence shown here is derived from an EMBL/GenBank/DDBJ whole genome shotgun (WGS) entry which is preliminary data.</text>
</comment>
<keyword evidence="12" id="KW-1185">Reference proteome</keyword>
<evidence type="ECO:0000259" key="10">
    <source>
        <dbReference type="Pfam" id="PF00248"/>
    </source>
</evidence>